<evidence type="ECO:0000313" key="3">
    <source>
        <dbReference type="Proteomes" id="UP001341840"/>
    </source>
</evidence>
<feature type="compositionally biased region" description="Low complexity" evidence="1">
    <location>
        <begin position="309"/>
        <end position="319"/>
    </location>
</feature>
<feature type="compositionally biased region" description="Basic and acidic residues" evidence="1">
    <location>
        <begin position="226"/>
        <end position="237"/>
    </location>
</feature>
<organism evidence="2 3">
    <name type="scientific">Stylosanthes scabra</name>
    <dbReference type="NCBI Taxonomy" id="79078"/>
    <lineage>
        <taxon>Eukaryota</taxon>
        <taxon>Viridiplantae</taxon>
        <taxon>Streptophyta</taxon>
        <taxon>Embryophyta</taxon>
        <taxon>Tracheophyta</taxon>
        <taxon>Spermatophyta</taxon>
        <taxon>Magnoliopsida</taxon>
        <taxon>eudicotyledons</taxon>
        <taxon>Gunneridae</taxon>
        <taxon>Pentapetalae</taxon>
        <taxon>rosids</taxon>
        <taxon>fabids</taxon>
        <taxon>Fabales</taxon>
        <taxon>Fabaceae</taxon>
        <taxon>Papilionoideae</taxon>
        <taxon>50 kb inversion clade</taxon>
        <taxon>dalbergioids sensu lato</taxon>
        <taxon>Dalbergieae</taxon>
        <taxon>Pterocarpus clade</taxon>
        <taxon>Stylosanthes</taxon>
    </lineage>
</organism>
<evidence type="ECO:0000256" key="1">
    <source>
        <dbReference type="SAM" id="MobiDB-lite"/>
    </source>
</evidence>
<gene>
    <name evidence="2" type="ORF">PIB30_021516</name>
</gene>
<dbReference type="InterPro" id="IPR044833">
    <property type="entry name" value="WDL5/6"/>
</dbReference>
<comment type="caution">
    <text evidence="2">The sequence shown here is derived from an EMBL/GenBank/DDBJ whole genome shotgun (WGS) entry which is preliminary data.</text>
</comment>
<feature type="region of interest" description="Disordered" evidence="1">
    <location>
        <begin position="1"/>
        <end position="404"/>
    </location>
</feature>
<feature type="compositionally biased region" description="Basic residues" evidence="1">
    <location>
        <begin position="242"/>
        <end position="251"/>
    </location>
</feature>
<dbReference type="PANTHER" id="PTHR31358:SF29">
    <property type="entry name" value="PROTEIN WVD2-LIKE 5-RELATED"/>
    <property type="match status" value="1"/>
</dbReference>
<accession>A0ABU6Q9I8</accession>
<proteinExistence type="predicted"/>
<dbReference type="Proteomes" id="UP001341840">
    <property type="component" value="Unassembled WGS sequence"/>
</dbReference>
<reference evidence="2 3" key="1">
    <citation type="journal article" date="2023" name="Plants (Basel)">
        <title>Bridging the Gap: Combining Genomics and Transcriptomics Approaches to Understand Stylosanthes scabra, an Orphan Legume from the Brazilian Caatinga.</title>
        <authorList>
            <person name="Ferreira-Neto J.R.C."/>
            <person name="da Silva M.D."/>
            <person name="Binneck E."/>
            <person name="de Melo N.F."/>
            <person name="da Silva R.H."/>
            <person name="de Melo A.L.T.M."/>
            <person name="Pandolfi V."/>
            <person name="Bustamante F.O."/>
            <person name="Brasileiro-Vidal A.C."/>
            <person name="Benko-Iseppon A.M."/>
        </authorList>
    </citation>
    <scope>NUCLEOTIDE SEQUENCE [LARGE SCALE GENOMIC DNA]</scope>
    <source>
        <tissue evidence="2">Leaves</tissue>
    </source>
</reference>
<feature type="compositionally biased region" description="Basic and acidic residues" evidence="1">
    <location>
        <begin position="65"/>
        <end position="94"/>
    </location>
</feature>
<name>A0ABU6Q9I8_9FABA</name>
<feature type="compositionally biased region" description="Polar residues" evidence="1">
    <location>
        <begin position="252"/>
        <end position="269"/>
    </location>
</feature>
<keyword evidence="3" id="KW-1185">Reference proteome</keyword>
<feature type="compositionally biased region" description="Basic and acidic residues" evidence="1">
    <location>
        <begin position="271"/>
        <end position="283"/>
    </location>
</feature>
<dbReference type="PANTHER" id="PTHR31358">
    <property type="entry name" value="PROTEIN WVD2-LIKE 4"/>
    <property type="match status" value="1"/>
</dbReference>
<feature type="compositionally biased region" description="Polar residues" evidence="1">
    <location>
        <begin position="135"/>
        <end position="162"/>
    </location>
</feature>
<feature type="compositionally biased region" description="Basic and acidic residues" evidence="1">
    <location>
        <begin position="322"/>
        <end position="336"/>
    </location>
</feature>
<sequence length="404" mass="43898">MDPNNLSSDDGVEEVHQNGAFEEPEKQEENGVALNDVDDSAPQSKEDASPTENSNQLNSITTDDSYTRENEESNDDIRENNVTVSKEEESKTKDQMQQSKARKAPVKNNNAKAPSSRGAHSSLVRRGKDGKAEETSSAVSNGASARSRQPAKTRSFNDRQNQSSKHSSKSEAASSEIPMENTKPKLVKKVPSEKVHGETESSHSGAEDAKPRRLGTLPNYGFSFKCGERAERRKEIPTTRAKSPKLGRKKGSTNPDSDGNTSSSSQQGRLSLDEKASRGKFTKEVVPVEQKKPQRKSLPTRLASERIQSSNTTAATTKSKVVKGDKTLPSASKKDTNSSNATTKEEKVKVATTNEENTTSIGENIEALPPRAVPSDDPDEAELQVNGDLEVEENPQPIQEPITA</sequence>
<protein>
    <submittedName>
        <fullName evidence="2">Uncharacterized protein</fullName>
    </submittedName>
</protein>
<dbReference type="EMBL" id="JASCZI010000071">
    <property type="protein sequence ID" value="MED6108222.1"/>
    <property type="molecule type" value="Genomic_DNA"/>
</dbReference>
<feature type="compositionally biased region" description="Polar residues" evidence="1">
    <location>
        <begin position="50"/>
        <end position="64"/>
    </location>
</feature>
<feature type="compositionally biased region" description="Basic and acidic residues" evidence="1">
    <location>
        <begin position="190"/>
        <end position="211"/>
    </location>
</feature>
<evidence type="ECO:0000313" key="2">
    <source>
        <dbReference type="EMBL" id="MED6108222.1"/>
    </source>
</evidence>